<dbReference type="RefSeq" id="WP_318651060.1">
    <property type="nucleotide sequence ID" value="NZ_CP137852.1"/>
</dbReference>
<name>A0ABZ0PMY8_9PROT</name>
<organism evidence="1 2">
    <name type="scientific">Sediminicoccus rosea</name>
    <dbReference type="NCBI Taxonomy" id="1225128"/>
    <lineage>
        <taxon>Bacteria</taxon>
        <taxon>Pseudomonadati</taxon>
        <taxon>Pseudomonadota</taxon>
        <taxon>Alphaproteobacteria</taxon>
        <taxon>Acetobacterales</taxon>
        <taxon>Roseomonadaceae</taxon>
        <taxon>Sediminicoccus</taxon>
    </lineage>
</organism>
<evidence type="ECO:0008006" key="3">
    <source>
        <dbReference type="Google" id="ProtNLM"/>
    </source>
</evidence>
<accession>A0ABZ0PMY8</accession>
<protein>
    <recommendedName>
        <fullName evidence="3">Glycosyl transferase family 8</fullName>
    </recommendedName>
</protein>
<dbReference type="Proteomes" id="UP001305521">
    <property type="component" value="Chromosome"/>
</dbReference>
<proteinExistence type="predicted"/>
<reference evidence="1 2" key="1">
    <citation type="submission" date="2023-11" db="EMBL/GenBank/DDBJ databases">
        <title>Arctic aerobic anoxygenic photoheterotroph Sediminicoccus rosea KRV36 adapts its photosynthesis to long days of polar summer.</title>
        <authorList>
            <person name="Tomasch J."/>
            <person name="Kopejtka K."/>
            <person name="Bily T."/>
            <person name="Gardiner A.T."/>
            <person name="Gardian Z."/>
            <person name="Shivaramu S."/>
            <person name="Koblizek M."/>
            <person name="Engelhardt F."/>
            <person name="Kaftan D."/>
        </authorList>
    </citation>
    <scope>NUCLEOTIDE SEQUENCE [LARGE SCALE GENOMIC DNA]</scope>
    <source>
        <strain evidence="1 2">R-30</strain>
    </source>
</reference>
<sequence>MVEPPCPFAPLLAMLDAPPRVALRGPAPPGLARMPAAAGSPADLLWLGEPAALREEDLGTRWIAWPRTAPLPPGLAPRLAGAGYALAPLGTALLARRLPAATLPAEDANALQARAAALPPAEALALLRLLAPSHPPARAALIERLLEMGEWAEALGLAHGDAAGQRAATGALAAFNQAIAAGDVARAESLAAALARFQPDNPAVLEAALACNRQLGQGARAARFAAALLALDPRHVGANLIRLEQAEATGDRAQELTARSGLALAPEGAIHPLRRLHEAHRAISLHLLRPLDEASRAALQALVAAARMVEPTALPEGEARHWARHYRHLSEAADTRLLGREAAPLPVAALHRAAGRPLGWAGLRRQARDAKVAFVVAADAAYLRLYGRAYLASILRNTDLPCVILVHVIGGARQLPALIRLMEMPDPRILYSADDFCPAAVTTQCHDSDGPRALPVAHFQCTRFAIARRVLEELELPVLVSDIDAVLQRGAGELLARFAGTDIVLNRNEASIAFGSHITANLLLAFPTAPARAFLAGLQGYLEAALAGPHVTRWIDQCGLQACWNASTARFGWFDTTADINNVMYPRWQPNPFLFLSLFHGFDMTSLPAAD</sequence>
<keyword evidence="2" id="KW-1185">Reference proteome</keyword>
<evidence type="ECO:0000313" key="2">
    <source>
        <dbReference type="Proteomes" id="UP001305521"/>
    </source>
</evidence>
<evidence type="ECO:0000313" key="1">
    <source>
        <dbReference type="EMBL" id="WPB87103.1"/>
    </source>
</evidence>
<gene>
    <name evidence="1" type="ORF">R9Z33_09545</name>
</gene>
<dbReference type="EMBL" id="CP137852">
    <property type="protein sequence ID" value="WPB87103.1"/>
    <property type="molecule type" value="Genomic_DNA"/>
</dbReference>